<sequence length="176" mass="20302">MQFLYFSVRATFYETKKSFMRLYILLLVVLIAACSKTERKYEIIITSEDQSPPDSRIEKFHDYLSRNRCNELYPANDKKPDNQEAKPIIIDICEFTSSKLGPVIATKEIGTKTKISREGTFHTLRYETSFRSGKGTESFTFQKKDNQEELVAYQLESKELNISYSSSSALTKKSDS</sequence>
<dbReference type="RefSeq" id="WP_212687512.1">
    <property type="nucleotide sequence ID" value="NZ_JAGSPN010000005.1"/>
</dbReference>
<keyword evidence="2" id="KW-1185">Reference proteome</keyword>
<gene>
    <name evidence="1" type="ORF">KDM89_08445</name>
</gene>
<reference evidence="1" key="1">
    <citation type="submission" date="2021-04" db="EMBL/GenBank/DDBJ databases">
        <title>novel species isolated from subtropical streams in China.</title>
        <authorList>
            <person name="Lu H."/>
        </authorList>
    </citation>
    <scope>NUCLEOTIDE SEQUENCE</scope>
    <source>
        <strain evidence="1">LFS511W</strain>
    </source>
</reference>
<organism evidence="1 2">
    <name type="scientific">Undibacterium luofuense</name>
    <dbReference type="NCBI Taxonomy" id="2828733"/>
    <lineage>
        <taxon>Bacteria</taxon>
        <taxon>Pseudomonadati</taxon>
        <taxon>Pseudomonadota</taxon>
        <taxon>Betaproteobacteria</taxon>
        <taxon>Burkholderiales</taxon>
        <taxon>Oxalobacteraceae</taxon>
        <taxon>Undibacterium</taxon>
    </lineage>
</organism>
<dbReference type="Proteomes" id="UP000680067">
    <property type="component" value="Unassembled WGS sequence"/>
</dbReference>
<name>A0A941DMC5_9BURK</name>
<proteinExistence type="predicted"/>
<protein>
    <submittedName>
        <fullName evidence="1">Uncharacterized protein</fullName>
    </submittedName>
</protein>
<comment type="caution">
    <text evidence="1">The sequence shown here is derived from an EMBL/GenBank/DDBJ whole genome shotgun (WGS) entry which is preliminary data.</text>
</comment>
<evidence type="ECO:0000313" key="1">
    <source>
        <dbReference type="EMBL" id="MBR7782167.1"/>
    </source>
</evidence>
<dbReference type="AlphaFoldDB" id="A0A941DMC5"/>
<dbReference type="EMBL" id="JAGSPN010000005">
    <property type="protein sequence ID" value="MBR7782167.1"/>
    <property type="molecule type" value="Genomic_DNA"/>
</dbReference>
<evidence type="ECO:0000313" key="2">
    <source>
        <dbReference type="Proteomes" id="UP000680067"/>
    </source>
</evidence>
<accession>A0A941DMC5</accession>